<evidence type="ECO:0000313" key="2">
    <source>
        <dbReference type="Proteomes" id="UP000632339"/>
    </source>
</evidence>
<organism evidence="1 2">
    <name type="scientific">Dyadobacter beijingensis</name>
    <dbReference type="NCBI Taxonomy" id="365489"/>
    <lineage>
        <taxon>Bacteria</taxon>
        <taxon>Pseudomonadati</taxon>
        <taxon>Bacteroidota</taxon>
        <taxon>Cytophagia</taxon>
        <taxon>Cytophagales</taxon>
        <taxon>Spirosomataceae</taxon>
        <taxon>Dyadobacter</taxon>
    </lineage>
</organism>
<dbReference type="EMBL" id="BMLI01000001">
    <property type="protein sequence ID" value="GGM94272.1"/>
    <property type="molecule type" value="Genomic_DNA"/>
</dbReference>
<reference evidence="2" key="1">
    <citation type="journal article" date="2019" name="Int. J. Syst. Evol. Microbiol.">
        <title>The Global Catalogue of Microorganisms (GCM) 10K type strain sequencing project: providing services to taxonomists for standard genome sequencing and annotation.</title>
        <authorList>
            <consortium name="The Broad Institute Genomics Platform"/>
            <consortium name="The Broad Institute Genome Sequencing Center for Infectious Disease"/>
            <person name="Wu L."/>
            <person name="Ma J."/>
        </authorList>
    </citation>
    <scope>NUCLEOTIDE SEQUENCE [LARGE SCALE GENOMIC DNA]</scope>
    <source>
        <strain evidence="2">CGMCC 1.6375</strain>
    </source>
</reference>
<accession>A0ABQ2HX72</accession>
<comment type="caution">
    <text evidence="1">The sequence shown here is derived from an EMBL/GenBank/DDBJ whole genome shotgun (WGS) entry which is preliminary data.</text>
</comment>
<sequence>MTKQAIIARTLEAINQLPVDKAEEISDFADFVRKRHEEQQLTQGIQLLIENSTAFDFLKDEEDVYTLADLKEVYNG</sequence>
<gene>
    <name evidence="1" type="ORF">GCM10010967_29380</name>
</gene>
<protein>
    <recommendedName>
        <fullName evidence="3">DUF2281 domain-containing protein</fullName>
    </recommendedName>
</protein>
<evidence type="ECO:0008006" key="3">
    <source>
        <dbReference type="Google" id="ProtNLM"/>
    </source>
</evidence>
<name>A0ABQ2HX72_9BACT</name>
<proteinExistence type="predicted"/>
<keyword evidence="2" id="KW-1185">Reference proteome</keyword>
<dbReference type="Proteomes" id="UP000632339">
    <property type="component" value="Unassembled WGS sequence"/>
</dbReference>
<evidence type="ECO:0000313" key="1">
    <source>
        <dbReference type="EMBL" id="GGM94272.1"/>
    </source>
</evidence>
<dbReference type="RefSeq" id="WP_019943103.1">
    <property type="nucleotide sequence ID" value="NZ_BMLI01000001.1"/>
</dbReference>